<name>A0A4S8J6X3_MUSBA</name>
<reference evidence="1 2" key="1">
    <citation type="journal article" date="2019" name="Nat. Plants">
        <title>Genome sequencing of Musa balbisiana reveals subgenome evolution and function divergence in polyploid bananas.</title>
        <authorList>
            <person name="Yao X."/>
        </authorList>
    </citation>
    <scope>NUCLEOTIDE SEQUENCE [LARGE SCALE GENOMIC DNA]</scope>
    <source>
        <strain evidence="2">cv. DH-PKW</strain>
        <tissue evidence="1">Leaves</tissue>
    </source>
</reference>
<protein>
    <submittedName>
        <fullName evidence="1">Uncharacterized protein</fullName>
    </submittedName>
</protein>
<comment type="caution">
    <text evidence="1">The sequence shown here is derived from an EMBL/GenBank/DDBJ whole genome shotgun (WGS) entry which is preliminary data.</text>
</comment>
<evidence type="ECO:0000313" key="2">
    <source>
        <dbReference type="Proteomes" id="UP000317650"/>
    </source>
</evidence>
<dbReference type="EMBL" id="PYDT01000007">
    <property type="protein sequence ID" value="THU56644.1"/>
    <property type="molecule type" value="Genomic_DNA"/>
</dbReference>
<dbReference type="AlphaFoldDB" id="A0A4S8J6X3"/>
<sequence length="271" mass="29736">MEHQGIEGKRKQANRELTLQKACAVTSSIRKSSTCHPGSMFIRYSEMLLLFVVATMLPPPPLPLLSILVTASASSFGAAERRIPVRRNLLCFMVSAEALWIGRSQSLHKMARSSWQKRKPFFSCRVPSPTGGLASTPIARWRSQATTNLANIAEWRGLGGRRGMEEGEAAVLAGKPIGAVDAAVAAVAERSFVGAAEHRRGLRRADLALHLHIFFFCWSCGRGRGGSTETIPKGGDRVACDVDRKEGRKGNILSPLRLLSSRESEVRRERF</sequence>
<proteinExistence type="predicted"/>
<dbReference type="Proteomes" id="UP000317650">
    <property type="component" value="Chromosome 11"/>
</dbReference>
<accession>A0A4S8J6X3</accession>
<evidence type="ECO:0000313" key="1">
    <source>
        <dbReference type="EMBL" id="THU56644.1"/>
    </source>
</evidence>
<gene>
    <name evidence="1" type="ORF">C4D60_Mb11t19410</name>
</gene>
<organism evidence="1 2">
    <name type="scientific">Musa balbisiana</name>
    <name type="common">Banana</name>
    <dbReference type="NCBI Taxonomy" id="52838"/>
    <lineage>
        <taxon>Eukaryota</taxon>
        <taxon>Viridiplantae</taxon>
        <taxon>Streptophyta</taxon>
        <taxon>Embryophyta</taxon>
        <taxon>Tracheophyta</taxon>
        <taxon>Spermatophyta</taxon>
        <taxon>Magnoliopsida</taxon>
        <taxon>Liliopsida</taxon>
        <taxon>Zingiberales</taxon>
        <taxon>Musaceae</taxon>
        <taxon>Musa</taxon>
    </lineage>
</organism>
<keyword evidence="2" id="KW-1185">Reference proteome</keyword>